<organism evidence="1">
    <name type="scientific">marine metagenome</name>
    <dbReference type="NCBI Taxonomy" id="408172"/>
    <lineage>
        <taxon>unclassified sequences</taxon>
        <taxon>metagenomes</taxon>
        <taxon>ecological metagenomes</taxon>
    </lineage>
</organism>
<evidence type="ECO:0000313" key="1">
    <source>
        <dbReference type="EMBL" id="SVC07855.1"/>
    </source>
</evidence>
<reference evidence="1" key="1">
    <citation type="submission" date="2018-05" db="EMBL/GenBank/DDBJ databases">
        <authorList>
            <person name="Lanie J.A."/>
            <person name="Ng W.-L."/>
            <person name="Kazmierczak K.M."/>
            <person name="Andrzejewski T.M."/>
            <person name="Davidsen T.M."/>
            <person name="Wayne K.J."/>
            <person name="Tettelin H."/>
            <person name="Glass J.I."/>
            <person name="Rusch D."/>
            <person name="Podicherti R."/>
            <person name="Tsui H.-C.T."/>
            <person name="Winkler M.E."/>
        </authorList>
    </citation>
    <scope>NUCLEOTIDE SEQUENCE</scope>
</reference>
<accession>A0A382J8F6</accession>
<name>A0A382J8F6_9ZZZZ</name>
<gene>
    <name evidence="1" type="ORF">METZ01_LOCUS260709</name>
</gene>
<sequence length="33" mass="3710">VYGEEQPNIIISAACKAGVYTFWALMRRPSNHS</sequence>
<dbReference type="EMBL" id="UINC01072312">
    <property type="protein sequence ID" value="SVC07855.1"/>
    <property type="molecule type" value="Genomic_DNA"/>
</dbReference>
<feature type="non-terminal residue" evidence="1">
    <location>
        <position position="1"/>
    </location>
</feature>
<protein>
    <submittedName>
        <fullName evidence="1">Uncharacterized protein</fullName>
    </submittedName>
</protein>
<dbReference type="AlphaFoldDB" id="A0A382J8F6"/>
<proteinExistence type="predicted"/>